<dbReference type="PIRSF" id="PIRSF006060">
    <property type="entry name" value="AA_transporter"/>
    <property type="match status" value="1"/>
</dbReference>
<dbReference type="AlphaFoldDB" id="A0A168ET46"/>
<dbReference type="PANTHER" id="PTHR42770">
    <property type="entry name" value="AMINO ACID TRANSPORTER-RELATED"/>
    <property type="match status" value="1"/>
</dbReference>
<dbReference type="PATRIC" id="fig|1300344.3.peg.869"/>
<keyword evidence="5 6" id="KW-0472">Membrane</keyword>
<feature type="transmembrane region" description="Helical" evidence="6">
    <location>
        <begin position="167"/>
        <end position="185"/>
    </location>
</feature>
<gene>
    <name evidence="7" type="primary">yhdG</name>
    <name evidence="7" type="ORF">I598_0866</name>
</gene>
<feature type="transmembrane region" description="Helical" evidence="6">
    <location>
        <begin position="239"/>
        <end position="260"/>
    </location>
</feature>
<sequence>MSVATPVETSRPGLRAGAVSRFDSSVFGIASTAPAYSLAVTVGVLAAAVGTAAPTALLLSAVPVVLVALCFRELNRAQPDCGTAYAWAQRAIGPRTGALSGWLTIAACLLVMANLALVAADYAFVLLGADDLVGSTPARAVVGSAGIVVMAWLAYRGIQLAARLQAVLVGVELVALLWFAGTALAEAERLTWPTWQATGVGGVSGWSAAFLAAVFLYWGWDSSFSTNEESDDPRETPGWAALTANAVLVVLYVVVTWAAVTWAGTERLAEVADDDFFVVLAGDLMGTTGGHVLLAAVLVSGLASAQTTVLPTTRTMLAMGRDGVGSPRLADVSRFGTPSTATWVFTAASVGLYVLLVCLSEDVLYDSVAATAVLVSGYYLVTTVATLRYPWADDAVRPLWRVVVPGLAAVVFAGVLVVSVVDLSGVSLLVVALSVLLGVPLLRGRRPAPTSLEEAL</sequence>
<feature type="transmembrane region" description="Helical" evidence="6">
    <location>
        <begin position="368"/>
        <end position="387"/>
    </location>
</feature>
<dbReference type="GO" id="GO:0005886">
    <property type="term" value="C:plasma membrane"/>
    <property type="evidence" value="ECO:0007669"/>
    <property type="project" value="UniProtKB-SubCell"/>
</dbReference>
<evidence type="ECO:0000256" key="6">
    <source>
        <dbReference type="SAM" id="Phobius"/>
    </source>
</evidence>
<feature type="transmembrane region" description="Helical" evidence="6">
    <location>
        <begin position="137"/>
        <end position="155"/>
    </location>
</feature>
<evidence type="ECO:0000256" key="5">
    <source>
        <dbReference type="ARBA" id="ARBA00023136"/>
    </source>
</evidence>
<comment type="subcellular location">
    <subcellularLocation>
        <location evidence="1">Cell membrane</location>
        <topology evidence="1">Multi-pass membrane protein</topology>
    </subcellularLocation>
</comment>
<accession>A0A168ET46</accession>
<feature type="transmembrane region" description="Helical" evidence="6">
    <location>
        <begin position="99"/>
        <end position="125"/>
    </location>
</feature>
<dbReference type="PANTHER" id="PTHR42770:SF7">
    <property type="entry name" value="MEMBRANE PROTEIN"/>
    <property type="match status" value="1"/>
</dbReference>
<dbReference type="InterPro" id="IPR002293">
    <property type="entry name" value="AA/rel_permease1"/>
</dbReference>
<reference evidence="7 8" key="1">
    <citation type="submission" date="2016-01" db="EMBL/GenBank/DDBJ databases">
        <title>Complete genome sequence of a soil Actinobacterium, Isoptericola dokdonensis DS-3.</title>
        <authorList>
            <person name="Kwon S.-K."/>
            <person name="Kim J.F."/>
        </authorList>
    </citation>
    <scope>NUCLEOTIDE SEQUENCE [LARGE SCALE GENOMIC DNA]</scope>
    <source>
        <strain evidence="7 8">DS-3</strain>
    </source>
</reference>
<feature type="transmembrane region" description="Helical" evidence="6">
    <location>
        <begin position="197"/>
        <end position="218"/>
    </location>
</feature>
<feature type="transmembrane region" description="Helical" evidence="6">
    <location>
        <begin position="423"/>
        <end position="442"/>
    </location>
</feature>
<name>A0A168ET46_9MICO</name>
<keyword evidence="4 6" id="KW-1133">Transmembrane helix</keyword>
<dbReference type="Proteomes" id="UP000076794">
    <property type="component" value="Chromosome"/>
</dbReference>
<dbReference type="Pfam" id="PF13520">
    <property type="entry name" value="AA_permease_2"/>
    <property type="match status" value="1"/>
</dbReference>
<dbReference type="Gene3D" id="1.20.1740.10">
    <property type="entry name" value="Amino acid/polyamine transporter I"/>
    <property type="match status" value="1"/>
</dbReference>
<evidence type="ECO:0000313" key="7">
    <source>
        <dbReference type="EMBL" id="ANC30441.1"/>
    </source>
</evidence>
<feature type="transmembrane region" description="Helical" evidence="6">
    <location>
        <begin position="332"/>
        <end position="356"/>
    </location>
</feature>
<feature type="transmembrane region" description="Helical" evidence="6">
    <location>
        <begin position="36"/>
        <end position="69"/>
    </location>
</feature>
<evidence type="ECO:0000256" key="4">
    <source>
        <dbReference type="ARBA" id="ARBA00022989"/>
    </source>
</evidence>
<dbReference type="EMBL" id="CP014209">
    <property type="protein sequence ID" value="ANC30441.1"/>
    <property type="molecule type" value="Genomic_DNA"/>
</dbReference>
<organism evidence="7 8">
    <name type="scientific">Isoptericola dokdonensis DS-3</name>
    <dbReference type="NCBI Taxonomy" id="1300344"/>
    <lineage>
        <taxon>Bacteria</taxon>
        <taxon>Bacillati</taxon>
        <taxon>Actinomycetota</taxon>
        <taxon>Actinomycetes</taxon>
        <taxon>Micrococcales</taxon>
        <taxon>Promicromonosporaceae</taxon>
        <taxon>Isoptericola</taxon>
    </lineage>
</organism>
<feature type="transmembrane region" description="Helical" evidence="6">
    <location>
        <begin position="399"/>
        <end position="417"/>
    </location>
</feature>
<evidence type="ECO:0000313" key="8">
    <source>
        <dbReference type="Proteomes" id="UP000076794"/>
    </source>
</evidence>
<evidence type="ECO:0000256" key="1">
    <source>
        <dbReference type="ARBA" id="ARBA00004651"/>
    </source>
</evidence>
<protein>
    <submittedName>
        <fullName evidence="7">Putative amino acid permease YhdG</fullName>
    </submittedName>
</protein>
<proteinExistence type="predicted"/>
<dbReference type="GO" id="GO:0022857">
    <property type="term" value="F:transmembrane transporter activity"/>
    <property type="evidence" value="ECO:0007669"/>
    <property type="project" value="InterPro"/>
</dbReference>
<keyword evidence="3 6" id="KW-0812">Transmembrane</keyword>
<evidence type="ECO:0000256" key="2">
    <source>
        <dbReference type="ARBA" id="ARBA00022475"/>
    </source>
</evidence>
<evidence type="ECO:0000256" key="3">
    <source>
        <dbReference type="ARBA" id="ARBA00022692"/>
    </source>
</evidence>
<dbReference type="InterPro" id="IPR050367">
    <property type="entry name" value="APC_superfamily"/>
</dbReference>
<dbReference type="RefSeq" id="WP_198155749.1">
    <property type="nucleotide sequence ID" value="NZ_CP014209.1"/>
</dbReference>
<dbReference type="KEGG" id="ido:I598_0866"/>
<keyword evidence="8" id="KW-1185">Reference proteome</keyword>
<keyword evidence="2" id="KW-1003">Cell membrane</keyword>
<dbReference type="STRING" id="1300344.I598_0866"/>